<keyword evidence="2" id="KW-1185">Reference proteome</keyword>
<dbReference type="RefSeq" id="XP_065825279.1">
    <property type="nucleotide sequence ID" value="XM_065969207.1"/>
</dbReference>
<reference evidence="1" key="2">
    <citation type="submission" date="2024-02" db="EMBL/GenBank/DDBJ databases">
        <title>Comparative genomics of Cryptococcus and Kwoniella reveals pathogenesis evolution and contrasting modes of karyotype evolution via chromosome fusion or intercentromeric recombination.</title>
        <authorList>
            <person name="Coelho M.A."/>
            <person name="David-Palma M."/>
            <person name="Shea T."/>
            <person name="Bowers K."/>
            <person name="McGinley-Smith S."/>
            <person name="Mohammad A.W."/>
            <person name="Gnirke A."/>
            <person name="Yurkov A.M."/>
            <person name="Nowrousian M."/>
            <person name="Sun S."/>
            <person name="Cuomo C.A."/>
            <person name="Heitman J."/>
        </authorList>
    </citation>
    <scope>NUCLEOTIDE SEQUENCE</scope>
    <source>
        <strain evidence="1">CBS 10117</strain>
    </source>
</reference>
<evidence type="ECO:0000313" key="2">
    <source>
        <dbReference type="Proteomes" id="UP000078595"/>
    </source>
</evidence>
<proteinExistence type="predicted"/>
<reference evidence="1" key="1">
    <citation type="submission" date="2013-07" db="EMBL/GenBank/DDBJ databases">
        <authorList>
            <consortium name="The Broad Institute Genome Sequencing Platform"/>
            <person name="Cuomo C."/>
            <person name="Litvintseva A."/>
            <person name="Chen Y."/>
            <person name="Heitman J."/>
            <person name="Sun S."/>
            <person name="Springer D."/>
            <person name="Dromer F."/>
            <person name="Young S.K."/>
            <person name="Zeng Q."/>
            <person name="Gargeya S."/>
            <person name="Fitzgerald M."/>
            <person name="Abouelleil A."/>
            <person name="Alvarado L."/>
            <person name="Berlin A.M."/>
            <person name="Chapman S.B."/>
            <person name="Dewar J."/>
            <person name="Goldberg J."/>
            <person name="Griggs A."/>
            <person name="Gujja S."/>
            <person name="Hansen M."/>
            <person name="Howarth C."/>
            <person name="Imamovic A."/>
            <person name="Larimer J."/>
            <person name="McCowan C."/>
            <person name="Murphy C."/>
            <person name="Pearson M."/>
            <person name="Priest M."/>
            <person name="Roberts A."/>
            <person name="Saif S."/>
            <person name="Shea T."/>
            <person name="Sykes S."/>
            <person name="Wortman J."/>
            <person name="Nusbaum C."/>
            <person name="Birren B."/>
        </authorList>
    </citation>
    <scope>NUCLEOTIDE SEQUENCE</scope>
    <source>
        <strain evidence="1">CBS 10117</strain>
    </source>
</reference>
<dbReference type="EMBL" id="CP144535">
    <property type="protein sequence ID" value="WWC63038.1"/>
    <property type="molecule type" value="Genomic_DNA"/>
</dbReference>
<gene>
    <name evidence="1" type="ORF">I303_105637</name>
</gene>
<dbReference type="Proteomes" id="UP000078595">
    <property type="component" value="Chromosome 6"/>
</dbReference>
<protein>
    <recommendedName>
        <fullName evidence="3">Phytanoyl-CoA dioxygenase</fullName>
    </recommendedName>
</protein>
<dbReference type="PANTHER" id="PTHR31630:SF6">
    <property type="entry name" value="PHYTANOYL-COA DIOXYGENASE-RELATED"/>
    <property type="match status" value="1"/>
</dbReference>
<dbReference type="AlphaFoldDB" id="A0AAJ8MIZ2"/>
<accession>A0AAJ8MIZ2</accession>
<dbReference type="KEGG" id="kdj:28968618"/>
<organism evidence="1 2">
    <name type="scientific">Kwoniella dejecticola CBS 10117</name>
    <dbReference type="NCBI Taxonomy" id="1296121"/>
    <lineage>
        <taxon>Eukaryota</taxon>
        <taxon>Fungi</taxon>
        <taxon>Dikarya</taxon>
        <taxon>Basidiomycota</taxon>
        <taxon>Agaricomycotina</taxon>
        <taxon>Tremellomycetes</taxon>
        <taxon>Tremellales</taxon>
        <taxon>Cryptococcaceae</taxon>
        <taxon>Kwoniella</taxon>
    </lineage>
</organism>
<name>A0AAJ8MIZ2_9TREE</name>
<evidence type="ECO:0008006" key="3">
    <source>
        <dbReference type="Google" id="ProtNLM"/>
    </source>
</evidence>
<evidence type="ECO:0000313" key="1">
    <source>
        <dbReference type="EMBL" id="WWC63038.1"/>
    </source>
</evidence>
<dbReference type="InterPro" id="IPR008775">
    <property type="entry name" value="Phytyl_CoA_dOase-like"/>
</dbReference>
<dbReference type="PANTHER" id="PTHR31630">
    <property type="entry name" value="PHYTANOYL-COA DIOXYGENASE-RELATED-RELATED"/>
    <property type="match status" value="1"/>
</dbReference>
<dbReference type="Pfam" id="PF05721">
    <property type="entry name" value="PhyH"/>
    <property type="match status" value="1"/>
</dbReference>
<dbReference type="SUPFAM" id="SSF51197">
    <property type="entry name" value="Clavaminate synthase-like"/>
    <property type="match status" value="1"/>
</dbReference>
<dbReference type="GeneID" id="28968618"/>
<dbReference type="Gene3D" id="2.60.120.620">
    <property type="entry name" value="q2cbj1_9rhob like domain"/>
    <property type="match status" value="1"/>
</dbReference>
<sequence>MVQTLTQTLLTGAHPPEELQRGTLKLRGSHTIPNSTHHPDLDTKGYQVVKGVVPREKAAEYVDRIYKWLESFGTGFKADDKSTWHIDQLPAFHRGGLYNRYGVGHEQFVWDIRGEEALINEFVKIWGTAELLVSFERTDGINVTLPLPAEELAGQRSAPWPHVDQSPNRRYKHCVQGIMNLEQNGPQDGGLRVLEGSIQYYNEFFEAFKHEMPEEGWTWRDAAWYKDYHLQWFFDRGCKWVKVEADPGDLILWDSRTIHYGALAEGDRPRIATYVCYKPVSDLQPEMKEVRKIAAEQYISTTHDPLMFRMTGSKIDAQAMENERQEPLVKPVLTDRMQQLAGLKDY</sequence>